<name>A0A0F9D5Z7_9ZZZZ</name>
<dbReference type="AlphaFoldDB" id="A0A0F9D5Z7"/>
<evidence type="ECO:0000313" key="1">
    <source>
        <dbReference type="EMBL" id="KKL57004.1"/>
    </source>
</evidence>
<comment type="caution">
    <text evidence="1">The sequence shown here is derived from an EMBL/GenBank/DDBJ whole genome shotgun (WGS) entry which is preliminary data.</text>
</comment>
<organism evidence="1">
    <name type="scientific">marine sediment metagenome</name>
    <dbReference type="NCBI Taxonomy" id="412755"/>
    <lineage>
        <taxon>unclassified sequences</taxon>
        <taxon>metagenomes</taxon>
        <taxon>ecological metagenomes</taxon>
    </lineage>
</organism>
<accession>A0A0F9D5Z7</accession>
<reference evidence="1" key="1">
    <citation type="journal article" date="2015" name="Nature">
        <title>Complex archaea that bridge the gap between prokaryotes and eukaryotes.</title>
        <authorList>
            <person name="Spang A."/>
            <person name="Saw J.H."/>
            <person name="Jorgensen S.L."/>
            <person name="Zaremba-Niedzwiedzka K."/>
            <person name="Martijn J."/>
            <person name="Lind A.E."/>
            <person name="van Eijk R."/>
            <person name="Schleper C."/>
            <person name="Guy L."/>
            <person name="Ettema T.J."/>
        </authorList>
    </citation>
    <scope>NUCLEOTIDE SEQUENCE</scope>
</reference>
<sequence length="38" mass="4836">MKVYYEGKWTKVKNWKNVHHLPIRKRNWWKKLLKRGGK</sequence>
<proteinExistence type="predicted"/>
<protein>
    <submittedName>
        <fullName evidence="1">Uncharacterized protein</fullName>
    </submittedName>
</protein>
<dbReference type="EMBL" id="LAZR01030308">
    <property type="protein sequence ID" value="KKL57004.1"/>
    <property type="molecule type" value="Genomic_DNA"/>
</dbReference>
<gene>
    <name evidence="1" type="ORF">LCGC14_2239780</name>
</gene>